<evidence type="ECO:0000313" key="13">
    <source>
        <dbReference type="EMBL" id="RRD32218.1"/>
    </source>
</evidence>
<keyword evidence="4 10" id="KW-0378">Hydrolase</keyword>
<dbReference type="GO" id="GO:0003690">
    <property type="term" value="F:double-stranded DNA binding"/>
    <property type="evidence" value="ECO:0007669"/>
    <property type="project" value="UniProtKB-UniRule"/>
</dbReference>
<evidence type="ECO:0000313" key="14">
    <source>
        <dbReference type="Proteomes" id="UP000281771"/>
    </source>
</evidence>
<dbReference type="GO" id="GO:0008409">
    <property type="term" value="F:5'-3' exonuclease activity"/>
    <property type="evidence" value="ECO:0007669"/>
    <property type="project" value="UniProtKB-UniRule"/>
</dbReference>
<dbReference type="EMBL" id="RQZA01000001">
    <property type="protein sequence ID" value="RRD32218.1"/>
    <property type="molecule type" value="Genomic_DNA"/>
</dbReference>
<comment type="subunit">
    <text evidence="10">Heterodimer of AddA and RexB.</text>
</comment>
<dbReference type="Pfam" id="PF12705">
    <property type="entry name" value="PDDEXK_1"/>
    <property type="match status" value="1"/>
</dbReference>
<comment type="caution">
    <text evidence="10">Lacks conserved residue(s) required for the propagation of feature annotation.</text>
</comment>
<dbReference type="NCBIfam" id="TIGR02774">
    <property type="entry name" value="rexB_recomb"/>
    <property type="match status" value="1"/>
</dbReference>
<evidence type="ECO:0000256" key="7">
    <source>
        <dbReference type="ARBA" id="ARBA00022840"/>
    </source>
</evidence>
<dbReference type="EC" id="3.1.-.-" evidence="10"/>
<dbReference type="InterPro" id="IPR038726">
    <property type="entry name" value="PDDEXK_AddAB-type"/>
</dbReference>
<keyword evidence="9 10" id="KW-0234">DNA repair</keyword>
<dbReference type="InterPro" id="IPR011335">
    <property type="entry name" value="Restrct_endonuc-II-like"/>
</dbReference>
<evidence type="ECO:0000256" key="5">
    <source>
        <dbReference type="ARBA" id="ARBA00022806"/>
    </source>
</evidence>
<dbReference type="HAMAP" id="MF_01453">
    <property type="entry name" value="AddB_type2"/>
    <property type="match status" value="1"/>
</dbReference>
<accession>A0A3P1VEN9</accession>
<comment type="caution">
    <text evidence="13">The sequence shown here is derived from an EMBL/GenBank/DDBJ whole genome shotgun (WGS) entry which is preliminary data.</text>
</comment>
<evidence type="ECO:0000256" key="10">
    <source>
        <dbReference type="HAMAP-Rule" id="MF_01453"/>
    </source>
</evidence>
<evidence type="ECO:0000256" key="6">
    <source>
        <dbReference type="ARBA" id="ARBA00022839"/>
    </source>
</evidence>
<dbReference type="InterPro" id="IPR049035">
    <property type="entry name" value="ADDB_N"/>
</dbReference>
<evidence type="ECO:0000256" key="9">
    <source>
        <dbReference type="ARBA" id="ARBA00023204"/>
    </source>
</evidence>
<dbReference type="AlphaFoldDB" id="A0A3P1VEN9"/>
<evidence type="ECO:0000259" key="11">
    <source>
        <dbReference type="Pfam" id="PF12705"/>
    </source>
</evidence>
<dbReference type="Gene3D" id="3.40.50.300">
    <property type="entry name" value="P-loop containing nucleotide triphosphate hydrolases"/>
    <property type="match status" value="4"/>
</dbReference>
<keyword evidence="5 10" id="KW-0347">Helicase</keyword>
<gene>
    <name evidence="10 13" type="primary">rexB</name>
    <name evidence="13" type="ORF">EII38_00340</name>
</gene>
<dbReference type="STRING" id="1123309.GCA_000377005_01275"/>
<reference evidence="13 14" key="1">
    <citation type="submission" date="2018-11" db="EMBL/GenBank/DDBJ databases">
        <title>Genomes From Bacteria Associated with the Canine Oral Cavity: a Test Case for Automated Genome-Based Taxonomic Assignment.</title>
        <authorList>
            <person name="Coil D.A."/>
            <person name="Jospin G."/>
            <person name="Darling A.E."/>
            <person name="Wallis C."/>
            <person name="Davis I.J."/>
            <person name="Harris S."/>
            <person name="Eisen J.A."/>
            <person name="Holcombe L.J."/>
            <person name="O'Flynn C."/>
        </authorList>
    </citation>
    <scope>NUCLEOTIDE SEQUENCE [LARGE SCALE GENOMIC DNA]</scope>
    <source>
        <strain evidence="13 14">OH4621_COT-116</strain>
    </source>
</reference>
<dbReference type="SUPFAM" id="SSF52980">
    <property type="entry name" value="Restriction endonuclease-like"/>
    <property type="match status" value="1"/>
</dbReference>
<evidence type="ECO:0000256" key="2">
    <source>
        <dbReference type="ARBA" id="ARBA00022741"/>
    </source>
</evidence>
<dbReference type="GO" id="GO:0000724">
    <property type="term" value="P:double-strand break repair via homologous recombination"/>
    <property type="evidence" value="ECO:0007669"/>
    <property type="project" value="UniProtKB-UniRule"/>
</dbReference>
<dbReference type="SUPFAM" id="SSF52540">
    <property type="entry name" value="P-loop containing nucleoside triphosphate hydrolases"/>
    <property type="match status" value="1"/>
</dbReference>
<comment type="function">
    <text evidence="10">The heterodimer acts as both an ATP-dependent DNA helicase and an ATP-dependent, dual-direction single-stranded exonuclease. Recognizes the chi site generating a DNA molecule suitable for the initiation of homologous recombination. This subunit has 5' -&gt; 3' nuclease activity but not helicase activity.</text>
</comment>
<keyword evidence="14" id="KW-1185">Reference proteome</keyword>
<dbReference type="RefSeq" id="WP_124775110.1">
    <property type="nucleotide sequence ID" value="NZ_RQZA01000001.1"/>
</dbReference>
<keyword evidence="7 10" id="KW-0067">ATP-binding</keyword>
<dbReference type="InterPro" id="IPR011604">
    <property type="entry name" value="PDDEXK-like_dom_sf"/>
</dbReference>
<keyword evidence="6 10" id="KW-0269">Exonuclease</keyword>
<dbReference type="PANTHER" id="PTHR30591">
    <property type="entry name" value="RECBCD ENZYME SUBUNIT RECC"/>
    <property type="match status" value="1"/>
</dbReference>
<comment type="similarity">
    <text evidence="10">Belongs to the helicase family. AddB/RexB type 2 subfamily.</text>
</comment>
<name>A0A3P1VEN9_9STRE</name>
<comment type="miscellaneous">
    <text evidence="10">Despite having helicase-like domains, this subunit does not have helicase activity.</text>
</comment>
<comment type="cofactor">
    <cofactor evidence="10">
        <name>Mg(2+)</name>
        <dbReference type="ChEBI" id="CHEBI:18420"/>
    </cofactor>
</comment>
<keyword evidence="2 10" id="KW-0547">Nucleotide-binding</keyword>
<dbReference type="GO" id="GO:0016817">
    <property type="term" value="F:hydrolase activity, acting on acid anhydrides"/>
    <property type="evidence" value="ECO:0007669"/>
    <property type="project" value="InterPro"/>
</dbReference>
<dbReference type="Gene3D" id="3.90.320.10">
    <property type="match status" value="1"/>
</dbReference>
<feature type="domain" description="ATP-dependent helicase/deoxyribonuclease subunit B N-terminal" evidence="12">
    <location>
        <begin position="22"/>
        <end position="249"/>
    </location>
</feature>
<dbReference type="GO" id="GO:0005524">
    <property type="term" value="F:ATP binding"/>
    <property type="evidence" value="ECO:0007669"/>
    <property type="project" value="UniProtKB-UniRule"/>
</dbReference>
<dbReference type="InterPro" id="IPR014141">
    <property type="entry name" value="DNA_helicase_suRexB"/>
</dbReference>
<feature type="domain" description="PD-(D/E)XK endonuclease-like" evidence="11">
    <location>
        <begin position="744"/>
        <end position="1020"/>
    </location>
</feature>
<sequence length="1072" mass="122747">MKLYYTSVEQNLTAYLVKQAQHFADAGKRVFYIAPNSLSFEKERTVLEDLPQQASFRITVTRFAQMARYFVLNNVSTKKTMDNTGLSMVFYHVLSQFSDNELQVYGRLRKDSAFIKQLVELFQELKTANLTVFDLQHLGDAKAEDLCKIFGAASDWLNRHQIENQSKLALFASQIENGYLDEELADTVLIIDGFTRFSAEEDYLISLLAERCHDIVIGTYASQKAYQSNFIQGNVYQAPVEFLRHLANDYAVKPIYVENKGNPSDFSHFSQFWEGLHDFKPLEGHWQAVHPSSLEIWQASNQKEEVESVARKIRQLLADGVRYKDILVLLGDVESYQLQISQLFKKFDIPYYFGKGETMASHPLVHFVDSLERIKRYNYRAEDVLNLLKTGLYGQFTEMEVDRFAHYVAYADIKGRSRFARDFTANHAGKYDLVQINQIRKRMIEPLDNFLSARPQQGLSLLDKLSQFLNAISLSTNMEQLASGASVEEMEKHEQVWKFFSDLLLQMAAIFSQDKLAVDDFLALLRSGMLAADYRTIPATVDVVNIKSYDLVEPHTAPYIFAIGMSQSHFPKTAQNKSLLTDEERQSINEKVGKFSSFEISSADTVKKNHFVALSLLNAAHQSLVLSYPQVANEGEEELSVYLKEWIELGVPKIDKTKEYLTASGDTIGNYKDLLSTVIAVNQLDWDHRWTKENQTFWSVAVRYLRKRLSEDGLTIPHILDEVTTSKVSDEVMQIRFPGDTPLHLSVSGLTTFYNNQYLYFLNYILQLQELDSIHPDHRHHGMYLHRIFELTLQEDGQDFDKRLEQAIIQTSQDKHYQTLYQQDEESRFSQAILNDIARSTATVLRNNRAIRVASQEEKFKLILQNTVQISGIIDRVDRLSDGSLGVVDYKSGANQFDISKFYNGLNSQLVTYLEALRSQYGASVDQLFGAMYLHMQEPKLDLKTAKSFEDLSQQASGELVYKGLFAEQEKQFLVEGAYHLNNATYSVDEIETLLNYNEELYLDAAQTIRSGKFLINPYTTDGRSVQGEQIKSITHFEADRHMGAARRLLKLPSRGKKAAYLDLMKGGETEN</sequence>
<evidence type="ECO:0000256" key="3">
    <source>
        <dbReference type="ARBA" id="ARBA00022763"/>
    </source>
</evidence>
<proteinExistence type="inferred from homology"/>
<evidence type="ECO:0000256" key="4">
    <source>
        <dbReference type="ARBA" id="ARBA00022801"/>
    </source>
</evidence>
<dbReference type="Pfam" id="PF21445">
    <property type="entry name" value="ADDB_N"/>
    <property type="match status" value="1"/>
</dbReference>
<dbReference type="InterPro" id="IPR027417">
    <property type="entry name" value="P-loop_NTPase"/>
</dbReference>
<evidence type="ECO:0000256" key="1">
    <source>
        <dbReference type="ARBA" id="ARBA00022722"/>
    </source>
</evidence>
<keyword evidence="3 10" id="KW-0227">DNA damage</keyword>
<keyword evidence="1 10" id="KW-0540">Nuclease</keyword>
<dbReference type="PANTHER" id="PTHR30591:SF1">
    <property type="entry name" value="RECBCD ENZYME SUBUNIT RECC"/>
    <property type="match status" value="1"/>
</dbReference>
<evidence type="ECO:0000256" key="8">
    <source>
        <dbReference type="ARBA" id="ARBA00023125"/>
    </source>
</evidence>
<protein>
    <recommendedName>
        <fullName evidence="10">ATP-dependent helicase/deoxyribonuclease subunit B</fullName>
        <ecNumber evidence="10">3.1.-.-</ecNumber>
    </recommendedName>
    <alternativeName>
        <fullName evidence="10">ATP-dependent helicase/nuclease subunit RexB</fullName>
    </alternativeName>
</protein>
<keyword evidence="8 10" id="KW-0238">DNA-binding</keyword>
<dbReference type="Proteomes" id="UP000281771">
    <property type="component" value="Unassembled WGS sequence"/>
</dbReference>
<evidence type="ECO:0000259" key="12">
    <source>
        <dbReference type="Pfam" id="PF21445"/>
    </source>
</evidence>
<dbReference type="GO" id="GO:0004386">
    <property type="term" value="F:helicase activity"/>
    <property type="evidence" value="ECO:0007669"/>
    <property type="project" value="UniProtKB-KW"/>
</dbReference>
<organism evidence="13 14">
    <name type="scientific">Streptococcus minor</name>
    <dbReference type="NCBI Taxonomy" id="229549"/>
    <lineage>
        <taxon>Bacteria</taxon>
        <taxon>Bacillati</taxon>
        <taxon>Bacillota</taxon>
        <taxon>Bacilli</taxon>
        <taxon>Lactobacillales</taxon>
        <taxon>Streptococcaceae</taxon>
        <taxon>Streptococcus</taxon>
    </lineage>
</organism>